<dbReference type="EMBL" id="JAIXMP010000031">
    <property type="protein sequence ID" value="KAI9250940.1"/>
    <property type="molecule type" value="Genomic_DNA"/>
</dbReference>
<feature type="transmembrane region" description="Helical" evidence="1">
    <location>
        <begin position="72"/>
        <end position="91"/>
    </location>
</feature>
<organism evidence="2 3">
    <name type="scientific">Phascolomyces articulosus</name>
    <dbReference type="NCBI Taxonomy" id="60185"/>
    <lineage>
        <taxon>Eukaryota</taxon>
        <taxon>Fungi</taxon>
        <taxon>Fungi incertae sedis</taxon>
        <taxon>Mucoromycota</taxon>
        <taxon>Mucoromycotina</taxon>
        <taxon>Mucoromycetes</taxon>
        <taxon>Mucorales</taxon>
        <taxon>Lichtheimiaceae</taxon>
        <taxon>Phascolomyces</taxon>
    </lineage>
</organism>
<comment type="caution">
    <text evidence="2">The sequence shown here is derived from an EMBL/GenBank/DDBJ whole genome shotgun (WGS) entry which is preliminary data.</text>
</comment>
<protein>
    <submittedName>
        <fullName evidence="2">Uncharacterized protein</fullName>
    </submittedName>
</protein>
<name>A0AAD5K4T1_9FUNG</name>
<feature type="transmembrane region" description="Helical" evidence="1">
    <location>
        <begin position="6"/>
        <end position="28"/>
    </location>
</feature>
<gene>
    <name evidence="2" type="ORF">BDA99DRAFT_205345</name>
</gene>
<reference evidence="2" key="2">
    <citation type="submission" date="2023-02" db="EMBL/GenBank/DDBJ databases">
        <authorList>
            <consortium name="DOE Joint Genome Institute"/>
            <person name="Mondo S.J."/>
            <person name="Chang Y."/>
            <person name="Wang Y."/>
            <person name="Ahrendt S."/>
            <person name="Andreopoulos W."/>
            <person name="Barry K."/>
            <person name="Beard J."/>
            <person name="Benny G.L."/>
            <person name="Blankenship S."/>
            <person name="Bonito G."/>
            <person name="Cuomo C."/>
            <person name="Desiro A."/>
            <person name="Gervers K.A."/>
            <person name="Hundley H."/>
            <person name="Kuo A."/>
            <person name="LaButti K."/>
            <person name="Lang B.F."/>
            <person name="Lipzen A."/>
            <person name="O'Donnell K."/>
            <person name="Pangilinan J."/>
            <person name="Reynolds N."/>
            <person name="Sandor L."/>
            <person name="Smith M.W."/>
            <person name="Tsang A."/>
            <person name="Grigoriev I.V."/>
            <person name="Stajich J.E."/>
            <person name="Spatafora J.W."/>
        </authorList>
    </citation>
    <scope>NUCLEOTIDE SEQUENCE</scope>
    <source>
        <strain evidence="2">RSA 2281</strain>
    </source>
</reference>
<proteinExistence type="predicted"/>
<dbReference type="AlphaFoldDB" id="A0AAD5K4T1"/>
<accession>A0AAD5K4T1</accession>
<evidence type="ECO:0000256" key="1">
    <source>
        <dbReference type="SAM" id="Phobius"/>
    </source>
</evidence>
<evidence type="ECO:0000313" key="3">
    <source>
        <dbReference type="Proteomes" id="UP001209540"/>
    </source>
</evidence>
<reference evidence="2" key="1">
    <citation type="journal article" date="2022" name="IScience">
        <title>Evolution of zygomycete secretomes and the origins of terrestrial fungal ecologies.</title>
        <authorList>
            <person name="Chang Y."/>
            <person name="Wang Y."/>
            <person name="Mondo S."/>
            <person name="Ahrendt S."/>
            <person name="Andreopoulos W."/>
            <person name="Barry K."/>
            <person name="Beard J."/>
            <person name="Benny G.L."/>
            <person name="Blankenship S."/>
            <person name="Bonito G."/>
            <person name="Cuomo C."/>
            <person name="Desiro A."/>
            <person name="Gervers K.A."/>
            <person name="Hundley H."/>
            <person name="Kuo A."/>
            <person name="LaButti K."/>
            <person name="Lang B.F."/>
            <person name="Lipzen A."/>
            <person name="O'Donnell K."/>
            <person name="Pangilinan J."/>
            <person name="Reynolds N."/>
            <person name="Sandor L."/>
            <person name="Smith M.E."/>
            <person name="Tsang A."/>
            <person name="Grigoriev I.V."/>
            <person name="Stajich J.E."/>
            <person name="Spatafora J.W."/>
        </authorList>
    </citation>
    <scope>NUCLEOTIDE SEQUENCE</scope>
    <source>
        <strain evidence="2">RSA 2281</strain>
    </source>
</reference>
<keyword evidence="1" id="KW-0812">Transmembrane</keyword>
<sequence length="92" mass="11330">MLKYCFFSFSLFQSILFFFFCIIFEIYYPKKIKSIFSWSSSDNNNKHKLFFYGWKSYVSCIFNVHMEFIRVVFFSKSIQGLSLYIIYIYIYI</sequence>
<keyword evidence="3" id="KW-1185">Reference proteome</keyword>
<keyword evidence="1" id="KW-1133">Transmembrane helix</keyword>
<keyword evidence="1" id="KW-0472">Membrane</keyword>
<evidence type="ECO:0000313" key="2">
    <source>
        <dbReference type="EMBL" id="KAI9250940.1"/>
    </source>
</evidence>
<dbReference type="Proteomes" id="UP001209540">
    <property type="component" value="Unassembled WGS sequence"/>
</dbReference>